<dbReference type="PROSITE" id="PS51396">
    <property type="entry name" value="PUL"/>
    <property type="match status" value="1"/>
</dbReference>
<dbReference type="EMBL" id="JADNRY010000327">
    <property type="protein sequence ID" value="KAF9059086.1"/>
    <property type="molecule type" value="Genomic_DNA"/>
</dbReference>
<feature type="repeat" description="WD" evidence="5">
    <location>
        <begin position="209"/>
        <end position="240"/>
    </location>
</feature>
<dbReference type="GO" id="GO:0043130">
    <property type="term" value="F:ubiquitin binding"/>
    <property type="evidence" value="ECO:0007669"/>
    <property type="project" value="TreeGrafter"/>
</dbReference>
<evidence type="ECO:0000256" key="2">
    <source>
        <dbReference type="ARBA" id="ARBA00022490"/>
    </source>
</evidence>
<dbReference type="GO" id="GO:0043161">
    <property type="term" value="P:proteasome-mediated ubiquitin-dependent protein catabolic process"/>
    <property type="evidence" value="ECO:0007669"/>
    <property type="project" value="TreeGrafter"/>
</dbReference>
<evidence type="ECO:0000256" key="4">
    <source>
        <dbReference type="ARBA" id="ARBA00022737"/>
    </source>
</evidence>
<dbReference type="Proteomes" id="UP000772434">
    <property type="component" value="Unassembled WGS sequence"/>
</dbReference>
<dbReference type="GO" id="GO:0005737">
    <property type="term" value="C:cytoplasm"/>
    <property type="evidence" value="ECO:0007669"/>
    <property type="project" value="UniProtKB-SubCell"/>
</dbReference>
<dbReference type="PRINTS" id="PR00320">
    <property type="entry name" value="GPROTEINBRPT"/>
</dbReference>
<dbReference type="PANTHER" id="PTHR19849">
    <property type="entry name" value="PHOSPHOLIPASE A-2-ACTIVATING PROTEIN"/>
    <property type="match status" value="1"/>
</dbReference>
<evidence type="ECO:0000259" key="8">
    <source>
        <dbReference type="PROSITE" id="PS51396"/>
    </source>
</evidence>
<feature type="repeat" description="WD" evidence="5">
    <location>
        <begin position="138"/>
        <end position="169"/>
    </location>
</feature>
<dbReference type="Gene3D" id="2.130.10.10">
    <property type="entry name" value="YVTN repeat-like/Quinoprotein amine dehydrogenase"/>
    <property type="match status" value="1"/>
</dbReference>
<dbReference type="InterPro" id="IPR020472">
    <property type="entry name" value="WD40_PAC1"/>
</dbReference>
<accession>A0A9P5TXS6</accession>
<keyword evidence="2" id="KW-0963">Cytoplasm</keyword>
<comment type="subcellular location">
    <subcellularLocation>
        <location evidence="1">Cytoplasm</location>
    </subcellularLocation>
</comment>
<feature type="region of interest" description="Disordered" evidence="6">
    <location>
        <begin position="309"/>
        <end position="333"/>
    </location>
</feature>
<feature type="domain" description="PUL" evidence="8">
    <location>
        <begin position="541"/>
        <end position="816"/>
    </location>
</feature>
<dbReference type="InterPro" id="IPR013535">
    <property type="entry name" value="PUL_dom"/>
</dbReference>
<dbReference type="GO" id="GO:0010992">
    <property type="term" value="P:ubiquitin recycling"/>
    <property type="evidence" value="ECO:0007669"/>
    <property type="project" value="TreeGrafter"/>
</dbReference>
<dbReference type="PROSITE" id="PS50082">
    <property type="entry name" value="WD_REPEATS_2"/>
    <property type="match status" value="2"/>
</dbReference>
<dbReference type="InterPro" id="IPR036322">
    <property type="entry name" value="WD40_repeat_dom_sf"/>
</dbReference>
<dbReference type="CDD" id="cd00200">
    <property type="entry name" value="WD40"/>
    <property type="match status" value="1"/>
</dbReference>
<evidence type="ECO:0000256" key="6">
    <source>
        <dbReference type="SAM" id="MobiDB-lite"/>
    </source>
</evidence>
<evidence type="ECO:0000313" key="9">
    <source>
        <dbReference type="EMBL" id="KAF9059086.1"/>
    </source>
</evidence>
<gene>
    <name evidence="9" type="ORF">BDP27DRAFT_1431846</name>
</gene>
<dbReference type="GO" id="GO:0005634">
    <property type="term" value="C:nucleus"/>
    <property type="evidence" value="ECO:0007669"/>
    <property type="project" value="TreeGrafter"/>
</dbReference>
<dbReference type="OrthoDB" id="10265988at2759"/>
<evidence type="ECO:0000313" key="10">
    <source>
        <dbReference type="Proteomes" id="UP000772434"/>
    </source>
</evidence>
<dbReference type="PANTHER" id="PTHR19849:SF0">
    <property type="entry name" value="PHOSPHOLIPASE A-2-ACTIVATING PROTEIN"/>
    <property type="match status" value="1"/>
</dbReference>
<feature type="domain" description="PFU" evidence="7">
    <location>
        <begin position="345"/>
        <end position="438"/>
    </location>
</feature>
<keyword evidence="4" id="KW-0677">Repeat</keyword>
<protein>
    <submittedName>
        <fullName evidence="9">WD40-repeat-containing domain protein</fullName>
    </submittedName>
</protein>
<evidence type="ECO:0000256" key="5">
    <source>
        <dbReference type="PROSITE-ProRule" id="PRU00221"/>
    </source>
</evidence>
<dbReference type="InterPro" id="IPR001680">
    <property type="entry name" value="WD40_rpt"/>
</dbReference>
<sequence length="817" mass="88865">MPYKLSATLKAHTSDVRAVISPANDTILSASRDSTAISWQKASSSSSFTAETVIKASSRYVNAVAYVPPTPDAPKGYAVTGSQDSIINVFSLSSPKEDPDFSLLGHSDNVCTLDVTPGGTIISGSWIVWKNFNLAYELTGHEQSVWAVLAVDEELVLTGSADKTIKLWNQHKLVSTFKGHQDAKLGFASASNDSEIRVWTIGGDLIYSLSGHTSFVYSLSVLPSGGIVSGGEDRAVRVWKDGECAQVLVHPAISVWTVSSMPNGDIVSGCSDGIIRVFSESEERWASPQELQAYEDLVASQALPSQELGDIKKNDLPGPEALNAPGKKPGEQKMVKNGDIVELHQWDATNNSWQKIGDVVGAVGQGTKKLYQGKEYDYVFDVDIQDGVPPLKLPFNKIRTPPLRGSSKSNDLPLSYIDQVVEFINKNTSGVSLGSNEDYVDPFTGTGPPIERATVAQGIEAVAIQYRPILLALQLTSTPYTGASRYSGKLPLLLLLLPLQLTQILSTGASRYSGASQTTPAPPPPAPSKRIPMLGNLYKPANVPLMSRKTFEIDGRLRDENIYFIPCVVSPREFHRLKTRSLYLTQATDPNSKNLNLPAPTASSVESIIQVLERWPSTALYPVVDLTRLVVAFCPGLLEDSALKSRLLQALLVSGEWSSSWAPPLVKSREINLTLVLKTLANMFQEGTSVDGTWVNETLFALSQLPYEILSKVQRTCLATVLFNMSCTQLRTPFDDYPRQQFLEEAFKILKNETADSETVYRALFAVGNTLHAMKSNSIPLEPAQNQTVLDTLSSLSPAIAGDARVRDLVGELATFL</sequence>
<dbReference type="AlphaFoldDB" id="A0A9P5TXS6"/>
<dbReference type="SMART" id="SM00320">
    <property type="entry name" value="WD40"/>
    <property type="match status" value="7"/>
</dbReference>
<dbReference type="Pfam" id="PF00400">
    <property type="entry name" value="WD40"/>
    <property type="match status" value="4"/>
</dbReference>
<evidence type="ECO:0000256" key="1">
    <source>
        <dbReference type="ARBA" id="ARBA00004496"/>
    </source>
</evidence>
<proteinExistence type="predicted"/>
<dbReference type="Pfam" id="PF09070">
    <property type="entry name" value="PFU"/>
    <property type="match status" value="1"/>
</dbReference>
<dbReference type="InterPro" id="IPR015155">
    <property type="entry name" value="PFU"/>
</dbReference>
<evidence type="ECO:0000259" key="7">
    <source>
        <dbReference type="PROSITE" id="PS51394"/>
    </source>
</evidence>
<dbReference type="Pfam" id="PF08324">
    <property type="entry name" value="PUL"/>
    <property type="match status" value="1"/>
</dbReference>
<dbReference type="Gene3D" id="3.10.20.870">
    <property type="entry name" value="PFU (PLAA family ubiquitin binding), C-terminal domain"/>
    <property type="match status" value="1"/>
</dbReference>
<dbReference type="PROSITE" id="PS50294">
    <property type="entry name" value="WD_REPEATS_REGION"/>
    <property type="match status" value="2"/>
</dbReference>
<reference evidence="9" key="1">
    <citation type="submission" date="2020-11" db="EMBL/GenBank/DDBJ databases">
        <authorList>
            <consortium name="DOE Joint Genome Institute"/>
            <person name="Ahrendt S."/>
            <person name="Riley R."/>
            <person name="Andreopoulos W."/>
            <person name="Labutti K."/>
            <person name="Pangilinan J."/>
            <person name="Ruiz-Duenas F.J."/>
            <person name="Barrasa J.M."/>
            <person name="Sanchez-Garcia M."/>
            <person name="Camarero S."/>
            <person name="Miyauchi S."/>
            <person name="Serrano A."/>
            <person name="Linde D."/>
            <person name="Babiker R."/>
            <person name="Drula E."/>
            <person name="Ayuso-Fernandez I."/>
            <person name="Pacheco R."/>
            <person name="Padilla G."/>
            <person name="Ferreira P."/>
            <person name="Barriuso J."/>
            <person name="Kellner H."/>
            <person name="Castanera R."/>
            <person name="Alfaro M."/>
            <person name="Ramirez L."/>
            <person name="Pisabarro A.G."/>
            <person name="Kuo A."/>
            <person name="Tritt A."/>
            <person name="Lipzen A."/>
            <person name="He G."/>
            <person name="Yan M."/>
            <person name="Ng V."/>
            <person name="Cullen D."/>
            <person name="Martin F."/>
            <person name="Rosso M.-N."/>
            <person name="Henrissat B."/>
            <person name="Hibbett D."/>
            <person name="Martinez A.T."/>
            <person name="Grigoriev I.V."/>
        </authorList>
    </citation>
    <scope>NUCLEOTIDE SEQUENCE</scope>
    <source>
        <strain evidence="9">AH 40177</strain>
    </source>
</reference>
<keyword evidence="3 5" id="KW-0853">WD repeat</keyword>
<dbReference type="PROSITE" id="PS51394">
    <property type="entry name" value="PFU"/>
    <property type="match status" value="1"/>
</dbReference>
<evidence type="ECO:0000256" key="3">
    <source>
        <dbReference type="ARBA" id="ARBA00022574"/>
    </source>
</evidence>
<organism evidence="9 10">
    <name type="scientific">Rhodocollybia butyracea</name>
    <dbReference type="NCBI Taxonomy" id="206335"/>
    <lineage>
        <taxon>Eukaryota</taxon>
        <taxon>Fungi</taxon>
        <taxon>Dikarya</taxon>
        <taxon>Basidiomycota</taxon>
        <taxon>Agaricomycotina</taxon>
        <taxon>Agaricomycetes</taxon>
        <taxon>Agaricomycetidae</taxon>
        <taxon>Agaricales</taxon>
        <taxon>Marasmiineae</taxon>
        <taxon>Omphalotaceae</taxon>
        <taxon>Rhodocollybia</taxon>
    </lineage>
</organism>
<dbReference type="Gene3D" id="1.25.10.10">
    <property type="entry name" value="Leucine-rich Repeat Variant"/>
    <property type="match status" value="1"/>
</dbReference>
<dbReference type="InterPro" id="IPR011989">
    <property type="entry name" value="ARM-like"/>
</dbReference>
<comment type="caution">
    <text evidence="9">The sequence shown here is derived from an EMBL/GenBank/DDBJ whole genome shotgun (WGS) entry which is preliminary data.</text>
</comment>
<keyword evidence="10" id="KW-1185">Reference proteome</keyword>
<dbReference type="SUPFAM" id="SSF50978">
    <property type="entry name" value="WD40 repeat-like"/>
    <property type="match status" value="1"/>
</dbReference>
<dbReference type="InterPro" id="IPR015943">
    <property type="entry name" value="WD40/YVTN_repeat-like_dom_sf"/>
</dbReference>
<name>A0A9P5TXS6_9AGAR</name>
<dbReference type="InterPro" id="IPR038122">
    <property type="entry name" value="PFU_sf"/>
</dbReference>